<evidence type="ECO:0000256" key="1">
    <source>
        <dbReference type="SAM" id="MobiDB-lite"/>
    </source>
</evidence>
<name>B7PL39_IXOSC</name>
<dbReference type="PaxDb" id="6945-B7PL39"/>
<evidence type="ECO:0000313" key="3">
    <source>
        <dbReference type="EnsemblMetazoa" id="ISCW006875-PA"/>
    </source>
</evidence>
<keyword evidence="4" id="KW-1185">Reference proteome</keyword>
<evidence type="ECO:0000313" key="4">
    <source>
        <dbReference type="Proteomes" id="UP000001555"/>
    </source>
</evidence>
<feature type="non-terminal residue" evidence="2">
    <location>
        <position position="1"/>
    </location>
</feature>
<dbReference type="EMBL" id="DS737546">
    <property type="protein sequence ID" value="EEC07311.1"/>
    <property type="molecule type" value="Genomic_DNA"/>
</dbReference>
<feature type="region of interest" description="Disordered" evidence="1">
    <location>
        <begin position="1"/>
        <end position="68"/>
    </location>
</feature>
<dbReference type="AlphaFoldDB" id="B7PL39"/>
<sequence length="130" mass="14740">RRPRNQLQRAPRLPPRNRRALPRPGRLNPKWPRPKPKRRAQAARRPRSKSRERSWLVGSSQDLPGRLPDATDLSPPIYLLYILCLQLSGLHRAAKTPKWTRDGGTLLETAVLQVSAAREMSAACNVTTLL</sequence>
<protein>
    <submittedName>
        <fullName evidence="2 3">Uncharacterized protein</fullName>
    </submittedName>
</protein>
<dbReference type="Proteomes" id="UP000001555">
    <property type="component" value="Unassembled WGS sequence"/>
</dbReference>
<feature type="compositionally biased region" description="Basic residues" evidence="1">
    <location>
        <begin position="32"/>
        <end position="48"/>
    </location>
</feature>
<dbReference type="InParanoid" id="B7PL39"/>
<evidence type="ECO:0000313" key="2">
    <source>
        <dbReference type="EMBL" id="EEC07311.1"/>
    </source>
</evidence>
<proteinExistence type="predicted"/>
<gene>
    <name evidence="2" type="ORF">IscW_ISCW006875</name>
</gene>
<accession>B7PL39</accession>
<dbReference type="EnsemblMetazoa" id="ISCW006875-RA">
    <property type="protein sequence ID" value="ISCW006875-PA"/>
    <property type="gene ID" value="ISCW006875"/>
</dbReference>
<feature type="compositionally biased region" description="Low complexity" evidence="1">
    <location>
        <begin position="1"/>
        <end position="11"/>
    </location>
</feature>
<reference evidence="3" key="2">
    <citation type="submission" date="2020-05" db="UniProtKB">
        <authorList>
            <consortium name="EnsemblMetazoa"/>
        </authorList>
    </citation>
    <scope>IDENTIFICATION</scope>
    <source>
        <strain evidence="3">wikel</strain>
    </source>
</reference>
<organism>
    <name type="scientific">Ixodes scapularis</name>
    <name type="common">Black-legged tick</name>
    <name type="synonym">Deer tick</name>
    <dbReference type="NCBI Taxonomy" id="6945"/>
    <lineage>
        <taxon>Eukaryota</taxon>
        <taxon>Metazoa</taxon>
        <taxon>Ecdysozoa</taxon>
        <taxon>Arthropoda</taxon>
        <taxon>Chelicerata</taxon>
        <taxon>Arachnida</taxon>
        <taxon>Acari</taxon>
        <taxon>Parasitiformes</taxon>
        <taxon>Ixodida</taxon>
        <taxon>Ixodoidea</taxon>
        <taxon>Ixodidae</taxon>
        <taxon>Ixodinae</taxon>
        <taxon>Ixodes</taxon>
    </lineage>
</organism>
<dbReference type="HOGENOM" id="CLU_1943409_0_0_1"/>
<dbReference type="VEuPathDB" id="VectorBase:ISCW006875"/>
<reference evidence="2 4" key="1">
    <citation type="submission" date="2008-03" db="EMBL/GenBank/DDBJ databases">
        <title>Annotation of Ixodes scapularis.</title>
        <authorList>
            <consortium name="Ixodes scapularis Genome Project Consortium"/>
            <person name="Caler E."/>
            <person name="Hannick L.I."/>
            <person name="Bidwell S."/>
            <person name="Joardar V."/>
            <person name="Thiagarajan M."/>
            <person name="Amedeo P."/>
            <person name="Galinsky K.J."/>
            <person name="Schobel S."/>
            <person name="Inman J."/>
            <person name="Hostetler J."/>
            <person name="Miller J."/>
            <person name="Hammond M."/>
            <person name="Megy K."/>
            <person name="Lawson D."/>
            <person name="Kodira C."/>
            <person name="Sutton G."/>
            <person name="Meyer J."/>
            <person name="Hill C.A."/>
            <person name="Birren B."/>
            <person name="Nene V."/>
            <person name="Collins F."/>
            <person name="Alarcon-Chaidez F."/>
            <person name="Wikel S."/>
            <person name="Strausberg R."/>
        </authorList>
    </citation>
    <scope>NUCLEOTIDE SEQUENCE [LARGE SCALE GENOMIC DNA]</scope>
    <source>
        <strain evidence="4">Wikel</strain>
        <strain evidence="2">Wikel colony</strain>
    </source>
</reference>
<dbReference type="EMBL" id="ABJB010911217">
    <property type="status" value="NOT_ANNOTATED_CDS"/>
    <property type="molecule type" value="Genomic_DNA"/>
</dbReference>